<comment type="catalytic activity">
    <reaction evidence="10 11">
        <text>RNA(n) + a ribonucleoside 5'-triphosphate = RNA(n+1) + diphosphate</text>
        <dbReference type="Rhea" id="RHEA:21248"/>
        <dbReference type="Rhea" id="RHEA-COMP:14527"/>
        <dbReference type="Rhea" id="RHEA-COMP:17342"/>
        <dbReference type="ChEBI" id="CHEBI:33019"/>
        <dbReference type="ChEBI" id="CHEBI:61557"/>
        <dbReference type="ChEBI" id="CHEBI:140395"/>
        <dbReference type="EC" id="2.7.7.6"/>
    </reaction>
</comment>
<keyword evidence="6 11" id="KW-0548">Nucleotidyltransferase</keyword>
<dbReference type="Proteomes" id="UP000823633">
    <property type="component" value="Unassembled WGS sequence"/>
</dbReference>
<dbReference type="Gene3D" id="2.170.120.12">
    <property type="entry name" value="DNA-directed RNA polymerase, insert domain"/>
    <property type="match status" value="1"/>
</dbReference>
<evidence type="ECO:0000259" key="12">
    <source>
        <dbReference type="SMART" id="SM00662"/>
    </source>
</evidence>
<evidence type="ECO:0000256" key="5">
    <source>
        <dbReference type="ARBA" id="ARBA00022679"/>
    </source>
</evidence>
<dbReference type="Pfam" id="PF01193">
    <property type="entry name" value="RNA_pol_L"/>
    <property type="match status" value="1"/>
</dbReference>
<dbReference type="GO" id="GO:0046983">
    <property type="term" value="F:protein dimerization activity"/>
    <property type="evidence" value="ECO:0007669"/>
    <property type="project" value="InterPro"/>
</dbReference>
<evidence type="ECO:0000256" key="9">
    <source>
        <dbReference type="ARBA" id="ARBA00033070"/>
    </source>
</evidence>
<evidence type="ECO:0000256" key="1">
    <source>
        <dbReference type="ARBA" id="ARBA00007123"/>
    </source>
</evidence>
<dbReference type="GO" id="GO:0000428">
    <property type="term" value="C:DNA-directed RNA polymerase complex"/>
    <property type="evidence" value="ECO:0007669"/>
    <property type="project" value="UniProtKB-KW"/>
</dbReference>
<dbReference type="SUPFAM" id="SSF55257">
    <property type="entry name" value="RBP11-like subunits of RNA polymerase"/>
    <property type="match status" value="1"/>
</dbReference>
<dbReference type="CDD" id="cd06928">
    <property type="entry name" value="RNAP_alpha_NTD"/>
    <property type="match status" value="1"/>
</dbReference>
<dbReference type="HAMAP" id="MF_00059">
    <property type="entry name" value="RNApol_bact_RpoA"/>
    <property type="match status" value="1"/>
</dbReference>
<proteinExistence type="inferred from homology"/>
<dbReference type="Pfam" id="PF03118">
    <property type="entry name" value="RNA_pol_A_CTD"/>
    <property type="match status" value="1"/>
</dbReference>
<evidence type="ECO:0000256" key="10">
    <source>
        <dbReference type="ARBA" id="ARBA00048552"/>
    </source>
</evidence>
<dbReference type="Pfam" id="PF01000">
    <property type="entry name" value="RNA_pol_A_bac"/>
    <property type="match status" value="1"/>
</dbReference>
<dbReference type="InterPro" id="IPR036603">
    <property type="entry name" value="RBP11-like"/>
</dbReference>
<dbReference type="InterPro" id="IPR011262">
    <property type="entry name" value="DNA-dir_RNA_pol_insert"/>
</dbReference>
<dbReference type="NCBIfam" id="NF003519">
    <property type="entry name" value="PRK05182.2-5"/>
    <property type="match status" value="1"/>
</dbReference>
<sequence>MARKNLLKGFKKPTGITYDHSVSDPKYGKFIAYPFERGFGTTVGNTLRRVLLSSIQGYAVTAVQFTTFAATEGREPHTVTSEYESIPGVREDIADIIAALKKLEIQMPEDSEGTTLTISCQGPGIVTGKDLERDTVTIMNPELEIFTMMDDCDLEMVVEISLGRGYVPSEINEKYVEEPGVIAVDAFFSPVKKVKYSIEPTRVGQRNDYDKLILEVTTDGTISPENALAQAAKIIKEHFTIFINFDESQVSNSEDVDEEEARIRKLLDTSVEELELTVRSSNCLKNANIRTIGDLTKKTEDEIAKTRNFGKKSLSEIKEKLKEWNLSLGMTDYSVLKNAIKVPESKEEKNEA</sequence>
<dbReference type="SMART" id="SM00662">
    <property type="entry name" value="RPOLD"/>
    <property type="match status" value="1"/>
</dbReference>
<dbReference type="InterPro" id="IPR011260">
    <property type="entry name" value="RNAP_asu_C"/>
</dbReference>
<reference evidence="13" key="1">
    <citation type="submission" date="2020-10" db="EMBL/GenBank/DDBJ databases">
        <authorList>
            <person name="Gilroy R."/>
        </authorList>
    </citation>
    <scope>NUCLEOTIDE SEQUENCE</scope>
    <source>
        <strain evidence="13">11167</strain>
    </source>
</reference>
<comment type="subunit">
    <text evidence="11">Homodimer. The RNAP catalytic core consists of 2 alpha, 1 beta, 1 beta' and 1 omega subunit. When a sigma factor is associated with the core the holoenzyme is formed, which can initiate transcription.</text>
</comment>
<comment type="function">
    <text evidence="11">DNA-dependent RNA polymerase catalyzes the transcription of DNA into RNA using the four ribonucleoside triphosphates as substrates.</text>
</comment>
<comment type="domain">
    <text evidence="11">The N-terminal domain is essential for RNAP assembly and basal transcription, whereas the C-terminal domain is involved in interaction with transcriptional regulators and with upstream promoter elements.</text>
</comment>
<dbReference type="NCBIfam" id="NF003513">
    <property type="entry name" value="PRK05182.1-2"/>
    <property type="match status" value="1"/>
</dbReference>
<evidence type="ECO:0000256" key="2">
    <source>
        <dbReference type="ARBA" id="ARBA00012418"/>
    </source>
</evidence>
<dbReference type="InterPro" id="IPR036643">
    <property type="entry name" value="RNApol_insert_sf"/>
</dbReference>
<evidence type="ECO:0000256" key="3">
    <source>
        <dbReference type="ARBA" id="ARBA00015972"/>
    </source>
</evidence>
<gene>
    <name evidence="11" type="primary">rpoA</name>
    <name evidence="13" type="ORF">IAC42_01775</name>
</gene>
<dbReference type="Gene3D" id="1.10.150.20">
    <property type="entry name" value="5' to 3' exonuclease, C-terminal subdomain"/>
    <property type="match status" value="1"/>
</dbReference>
<keyword evidence="5 11" id="KW-0808">Transferase</keyword>
<feature type="region of interest" description="Alpha C-terminal domain (alpha-CTD)" evidence="11">
    <location>
        <begin position="263"/>
        <end position="352"/>
    </location>
</feature>
<dbReference type="GO" id="GO:0003899">
    <property type="term" value="F:DNA-directed RNA polymerase activity"/>
    <property type="evidence" value="ECO:0007669"/>
    <property type="project" value="UniProtKB-UniRule"/>
</dbReference>
<evidence type="ECO:0000256" key="8">
    <source>
        <dbReference type="ARBA" id="ARBA00032524"/>
    </source>
</evidence>
<dbReference type="GO" id="GO:0006351">
    <property type="term" value="P:DNA-templated transcription"/>
    <property type="evidence" value="ECO:0007669"/>
    <property type="project" value="UniProtKB-UniRule"/>
</dbReference>
<feature type="domain" description="DNA-directed RNA polymerase RpoA/D/Rpb3-type" evidence="12">
    <location>
        <begin position="27"/>
        <end position="245"/>
    </location>
</feature>
<accession>A0A9D9E933</accession>
<organism evidence="13 14">
    <name type="scientific">Candidatus Aphodenecus pullistercoris</name>
    <dbReference type="NCBI Taxonomy" id="2840669"/>
    <lineage>
        <taxon>Bacteria</taxon>
        <taxon>Pseudomonadati</taxon>
        <taxon>Spirochaetota</taxon>
        <taxon>Spirochaetia</taxon>
        <taxon>Spirochaetales</taxon>
        <taxon>Candidatus Aphodenecus</taxon>
    </lineage>
</organism>
<dbReference type="Gene3D" id="3.30.1360.10">
    <property type="entry name" value="RNA polymerase, RBP11-like subunit"/>
    <property type="match status" value="1"/>
</dbReference>
<dbReference type="GO" id="GO:0005737">
    <property type="term" value="C:cytoplasm"/>
    <property type="evidence" value="ECO:0007669"/>
    <property type="project" value="UniProtKB-ARBA"/>
</dbReference>
<dbReference type="InterPro" id="IPR011773">
    <property type="entry name" value="DNA-dir_RpoA"/>
</dbReference>
<dbReference type="SUPFAM" id="SSF47789">
    <property type="entry name" value="C-terminal domain of RNA polymerase alpha subunit"/>
    <property type="match status" value="1"/>
</dbReference>
<evidence type="ECO:0000313" key="14">
    <source>
        <dbReference type="Proteomes" id="UP000823633"/>
    </source>
</evidence>
<dbReference type="NCBIfam" id="TIGR02027">
    <property type="entry name" value="rpoA"/>
    <property type="match status" value="1"/>
</dbReference>
<keyword evidence="7 11" id="KW-0804">Transcription</keyword>
<dbReference type="InterPro" id="IPR011263">
    <property type="entry name" value="DNA-dir_RNA_pol_RpoA/D/Rpb3"/>
</dbReference>
<comment type="similarity">
    <text evidence="1 11">Belongs to the RNA polymerase alpha chain family.</text>
</comment>
<evidence type="ECO:0000256" key="6">
    <source>
        <dbReference type="ARBA" id="ARBA00022695"/>
    </source>
</evidence>
<feature type="region of interest" description="Alpha N-terminal domain (alpha-NTD)" evidence="11">
    <location>
        <begin position="1"/>
        <end position="246"/>
    </location>
</feature>
<protein>
    <recommendedName>
        <fullName evidence="3 11">DNA-directed RNA polymerase subunit alpha</fullName>
        <shortName evidence="11">RNAP subunit alpha</shortName>
        <ecNumber evidence="2 11">2.7.7.6</ecNumber>
    </recommendedName>
    <alternativeName>
        <fullName evidence="9 11">RNA polymerase subunit alpha</fullName>
    </alternativeName>
    <alternativeName>
        <fullName evidence="8 11">Transcriptase subunit alpha</fullName>
    </alternativeName>
</protein>
<evidence type="ECO:0000256" key="4">
    <source>
        <dbReference type="ARBA" id="ARBA00022478"/>
    </source>
</evidence>
<dbReference type="GO" id="GO:0003677">
    <property type="term" value="F:DNA binding"/>
    <property type="evidence" value="ECO:0007669"/>
    <property type="project" value="UniProtKB-UniRule"/>
</dbReference>
<dbReference type="AlphaFoldDB" id="A0A9D9E933"/>
<keyword evidence="4 11" id="KW-0240">DNA-directed RNA polymerase</keyword>
<evidence type="ECO:0000256" key="7">
    <source>
        <dbReference type="ARBA" id="ARBA00023163"/>
    </source>
</evidence>
<evidence type="ECO:0000256" key="11">
    <source>
        <dbReference type="HAMAP-Rule" id="MF_00059"/>
    </source>
</evidence>
<comment type="caution">
    <text evidence="13">The sequence shown here is derived from an EMBL/GenBank/DDBJ whole genome shotgun (WGS) entry which is preliminary data.</text>
</comment>
<evidence type="ECO:0000313" key="13">
    <source>
        <dbReference type="EMBL" id="MBO8442480.1"/>
    </source>
</evidence>
<dbReference type="EMBL" id="JADIMU010000012">
    <property type="protein sequence ID" value="MBO8442480.1"/>
    <property type="molecule type" value="Genomic_DNA"/>
</dbReference>
<name>A0A9D9E933_9SPIR</name>
<dbReference type="EC" id="2.7.7.6" evidence="2 11"/>
<reference evidence="13" key="2">
    <citation type="journal article" date="2021" name="PeerJ">
        <title>Extensive microbial diversity within the chicken gut microbiome revealed by metagenomics and culture.</title>
        <authorList>
            <person name="Gilroy R."/>
            <person name="Ravi A."/>
            <person name="Getino M."/>
            <person name="Pursley I."/>
            <person name="Horton D.L."/>
            <person name="Alikhan N.F."/>
            <person name="Baker D."/>
            <person name="Gharbi K."/>
            <person name="Hall N."/>
            <person name="Watson M."/>
            <person name="Adriaenssens E.M."/>
            <person name="Foster-Nyarko E."/>
            <person name="Jarju S."/>
            <person name="Secka A."/>
            <person name="Antonio M."/>
            <person name="Oren A."/>
            <person name="Chaudhuri R.R."/>
            <person name="La Ragione R."/>
            <person name="Hildebrand F."/>
            <person name="Pallen M.J."/>
        </authorList>
    </citation>
    <scope>NUCLEOTIDE SEQUENCE</scope>
    <source>
        <strain evidence="13">11167</strain>
    </source>
</reference>
<dbReference type="SUPFAM" id="SSF56553">
    <property type="entry name" value="Insert subdomain of RNA polymerase alpha subunit"/>
    <property type="match status" value="1"/>
</dbReference>